<dbReference type="KEGG" id="muh:HYN43_023500"/>
<name>A0A494VVH3_9SPHI</name>
<dbReference type="Pfam" id="PF06764">
    <property type="entry name" value="DUF1223"/>
    <property type="match status" value="1"/>
</dbReference>
<proteinExistence type="predicted"/>
<dbReference type="Proteomes" id="UP000270046">
    <property type="component" value="Chromosome"/>
</dbReference>
<dbReference type="InterPro" id="IPR036249">
    <property type="entry name" value="Thioredoxin-like_sf"/>
</dbReference>
<gene>
    <name evidence="1" type="ORF">HYN43_023500</name>
</gene>
<dbReference type="InterPro" id="IPR010634">
    <property type="entry name" value="DUF1223"/>
</dbReference>
<dbReference type="PANTHER" id="PTHR36057">
    <property type="match status" value="1"/>
</dbReference>
<dbReference type="SUPFAM" id="SSF52833">
    <property type="entry name" value="Thioredoxin-like"/>
    <property type="match status" value="1"/>
</dbReference>
<organism evidence="1 2">
    <name type="scientific">Mucilaginibacter celer</name>
    <dbReference type="NCBI Taxonomy" id="2305508"/>
    <lineage>
        <taxon>Bacteria</taxon>
        <taxon>Pseudomonadati</taxon>
        <taxon>Bacteroidota</taxon>
        <taxon>Sphingobacteriia</taxon>
        <taxon>Sphingobacteriales</taxon>
        <taxon>Sphingobacteriaceae</taxon>
        <taxon>Mucilaginibacter</taxon>
    </lineage>
</organism>
<reference evidence="1 2" key="1">
    <citation type="submission" date="2018-10" db="EMBL/GenBank/DDBJ databases">
        <title>Genome sequencing of Mucilaginibacter sp. HYN0043.</title>
        <authorList>
            <person name="Kim M."/>
            <person name="Yi H."/>
        </authorList>
    </citation>
    <scope>NUCLEOTIDE SEQUENCE [LARGE SCALE GENOMIC DNA]</scope>
    <source>
        <strain evidence="1 2">HYN0043</strain>
    </source>
</reference>
<keyword evidence="2" id="KW-1185">Reference proteome</keyword>
<evidence type="ECO:0000313" key="1">
    <source>
        <dbReference type="EMBL" id="AYL98071.1"/>
    </source>
</evidence>
<evidence type="ECO:0000313" key="2">
    <source>
        <dbReference type="Proteomes" id="UP000270046"/>
    </source>
</evidence>
<dbReference type="AlphaFoldDB" id="A0A494VVH3"/>
<dbReference type="Gene3D" id="3.40.30.10">
    <property type="entry name" value="Glutaredoxin"/>
    <property type="match status" value="1"/>
</dbReference>
<protein>
    <submittedName>
        <fullName evidence="1">DUF1223 domain-containing protein</fullName>
    </submittedName>
</protein>
<sequence>MERVKISSIMPFLIGIAVVAVAFINCTSAAKNSAGKTTSIEGKGFAVVELFTSEGCSSCPPADELVAKVEKEVDDKPVYILAYHVDYWDRLGWKDSFSDAAYTKRQNQYAGWLNLSQIYTPQIVVNGKTEFVGSQEGALRNAIKNGLQGSNVVKLKISAQRATSGAATIQYSVEGSTNNSGKAVLLALVQKQAVSKVKAGENGGRTLAHSQIVREIQNVPLKNYGSTNIALPAGFDANGYEVIGFIQDNDNGGILAAAKSGFNVTATTENTIGTKSTK</sequence>
<dbReference type="RefSeq" id="WP_119406353.1">
    <property type="nucleotide sequence ID" value="NZ_CP032869.1"/>
</dbReference>
<accession>A0A494VVH3</accession>
<dbReference type="OrthoDB" id="9808254at2"/>
<dbReference type="PANTHER" id="PTHR36057:SF1">
    <property type="entry name" value="LIPOPROTEIN LIPID ATTACHMENT SITE-LIKE PROTEIN, PUTATIVE (DUF1223)-RELATED"/>
    <property type="match status" value="1"/>
</dbReference>
<dbReference type="EMBL" id="CP032869">
    <property type="protein sequence ID" value="AYL98071.1"/>
    <property type="molecule type" value="Genomic_DNA"/>
</dbReference>